<organism evidence="7 8">
    <name type="scientific">Ceratodon purpureus</name>
    <name type="common">Fire moss</name>
    <name type="synonym">Dicranum purpureum</name>
    <dbReference type="NCBI Taxonomy" id="3225"/>
    <lineage>
        <taxon>Eukaryota</taxon>
        <taxon>Viridiplantae</taxon>
        <taxon>Streptophyta</taxon>
        <taxon>Embryophyta</taxon>
        <taxon>Bryophyta</taxon>
        <taxon>Bryophytina</taxon>
        <taxon>Bryopsida</taxon>
        <taxon>Dicranidae</taxon>
        <taxon>Pseudoditrichales</taxon>
        <taxon>Ditrichaceae</taxon>
        <taxon>Ceratodon</taxon>
    </lineage>
</organism>
<dbReference type="Proteomes" id="UP000822688">
    <property type="component" value="Chromosome 2"/>
</dbReference>
<name>A0A8T0ITT1_CERPU</name>
<protein>
    <submittedName>
        <fullName evidence="7">Uncharacterized protein</fullName>
    </submittedName>
</protein>
<comment type="caution">
    <text evidence="7">The sequence shown here is derived from an EMBL/GenBank/DDBJ whole genome shotgun (WGS) entry which is preliminary data.</text>
</comment>
<feature type="transmembrane region" description="Helical" evidence="6">
    <location>
        <begin position="243"/>
        <end position="265"/>
    </location>
</feature>
<evidence type="ECO:0000256" key="4">
    <source>
        <dbReference type="ARBA" id="ARBA00023136"/>
    </source>
</evidence>
<dbReference type="Pfam" id="PF03619">
    <property type="entry name" value="Solute_trans_a"/>
    <property type="match status" value="1"/>
</dbReference>
<gene>
    <name evidence="7" type="ORF">KC19_2G142600</name>
</gene>
<evidence type="ECO:0000256" key="1">
    <source>
        <dbReference type="ARBA" id="ARBA00004141"/>
    </source>
</evidence>
<dbReference type="EMBL" id="CM026422">
    <property type="protein sequence ID" value="KAG0587134.1"/>
    <property type="molecule type" value="Genomic_DNA"/>
</dbReference>
<feature type="transmembrane region" description="Helical" evidence="6">
    <location>
        <begin position="7"/>
        <end position="36"/>
    </location>
</feature>
<evidence type="ECO:0000256" key="2">
    <source>
        <dbReference type="ARBA" id="ARBA00022692"/>
    </source>
</evidence>
<feature type="region of interest" description="Disordered" evidence="5">
    <location>
        <begin position="417"/>
        <end position="437"/>
    </location>
</feature>
<comment type="subcellular location">
    <subcellularLocation>
        <location evidence="1">Membrane</location>
        <topology evidence="1">Multi-pass membrane protein</topology>
    </subcellularLocation>
</comment>
<evidence type="ECO:0000313" key="7">
    <source>
        <dbReference type="EMBL" id="KAG0587134.1"/>
    </source>
</evidence>
<evidence type="ECO:0000256" key="3">
    <source>
        <dbReference type="ARBA" id="ARBA00022989"/>
    </source>
</evidence>
<keyword evidence="2 6" id="KW-0812">Transmembrane</keyword>
<evidence type="ECO:0000256" key="6">
    <source>
        <dbReference type="SAM" id="Phobius"/>
    </source>
</evidence>
<keyword evidence="3 6" id="KW-1133">Transmembrane helix</keyword>
<feature type="compositionally biased region" description="Basic and acidic residues" evidence="5">
    <location>
        <begin position="417"/>
        <end position="428"/>
    </location>
</feature>
<reference evidence="7" key="1">
    <citation type="submission" date="2020-06" db="EMBL/GenBank/DDBJ databases">
        <title>WGS assembly of Ceratodon purpureus strain R40.</title>
        <authorList>
            <person name="Carey S.B."/>
            <person name="Jenkins J."/>
            <person name="Shu S."/>
            <person name="Lovell J.T."/>
            <person name="Sreedasyam A."/>
            <person name="Maumus F."/>
            <person name="Tiley G.P."/>
            <person name="Fernandez-Pozo N."/>
            <person name="Barry K."/>
            <person name="Chen C."/>
            <person name="Wang M."/>
            <person name="Lipzen A."/>
            <person name="Daum C."/>
            <person name="Saski C.A."/>
            <person name="Payton A.C."/>
            <person name="Mcbreen J.C."/>
            <person name="Conrad R.E."/>
            <person name="Kollar L.M."/>
            <person name="Olsson S."/>
            <person name="Huttunen S."/>
            <person name="Landis J.B."/>
            <person name="Wickett N.J."/>
            <person name="Johnson M.G."/>
            <person name="Rensing S.A."/>
            <person name="Grimwood J."/>
            <person name="Schmutz J."/>
            <person name="Mcdaniel S.F."/>
        </authorList>
    </citation>
    <scope>NUCLEOTIDE SEQUENCE</scope>
    <source>
        <strain evidence="7">R40</strain>
    </source>
</reference>
<dbReference type="PANTHER" id="PTHR23423">
    <property type="entry name" value="ORGANIC SOLUTE TRANSPORTER-RELATED"/>
    <property type="match status" value="1"/>
</dbReference>
<proteinExistence type="predicted"/>
<feature type="transmembrane region" description="Helical" evidence="6">
    <location>
        <begin position="202"/>
        <end position="223"/>
    </location>
</feature>
<keyword evidence="4 6" id="KW-0472">Membrane</keyword>
<accession>A0A8T0ITT1</accession>
<dbReference type="InterPro" id="IPR005178">
    <property type="entry name" value="Ostalpha/TMEM184C"/>
</dbReference>
<dbReference type="AlphaFoldDB" id="A0A8T0ITT1"/>
<dbReference type="SMART" id="SM01417">
    <property type="entry name" value="Solute_trans_a"/>
    <property type="match status" value="1"/>
</dbReference>
<feature type="transmembrane region" description="Helical" evidence="6">
    <location>
        <begin position="56"/>
        <end position="77"/>
    </location>
</feature>
<sequence length="473" mass="53637">MEFYEKVAMVGGVTVAALHTRVVILAAFFVVFTLGLSSHLVFQHLSTYNGPSEQRWLIGIIFMIPVYSIASFVSLWAPEISIECNILGNCYEAFALYSFSRYLIACLGEEDMAVQKLEKQDSVGPHQPLVGDHSGYHMVYHPVPFSWFLEPWQLGRQFYDAVKFGIVQYMILKTVCVWLSLVLEQFELYGEGEFDWYKGYPYITLVLNFSQLWALYCLVQLYHVIKKELQAINPLAKFLTFKAVVFVTWWQGVIIAFIFSSGLALRWFSRKEVFRGHVQRGLQDLLICIEMAIAAVVHVFVYPATPYVQEFNIMGIVAKTMAEEDLEGTVARVKESFHDVVFGGGEHVVQDVKITMSQAVKPMETGIHKIKESCHDRIESWGGHLKETVTMEDTYAVNDESGASGTTVVKEIEATETIEHDNERDQPTESHVTTTTEVSFIPESDPVEVANSALPHDERSVLLKSTSHRVEHH</sequence>
<keyword evidence="8" id="KW-1185">Reference proteome</keyword>
<dbReference type="GO" id="GO:0016020">
    <property type="term" value="C:membrane"/>
    <property type="evidence" value="ECO:0007669"/>
    <property type="project" value="UniProtKB-SubCell"/>
</dbReference>
<evidence type="ECO:0000313" key="8">
    <source>
        <dbReference type="Proteomes" id="UP000822688"/>
    </source>
</evidence>
<evidence type="ECO:0000256" key="5">
    <source>
        <dbReference type="SAM" id="MobiDB-lite"/>
    </source>
</evidence>